<sequence>MIRTMMKELKRAKAVKAVLRVAKAYERILEGDVVGAINIVLKYLYRWRSHSVWLKRAHGCEQV</sequence>
<proteinExistence type="predicted"/>
<accession>A0A7J2U3P1</accession>
<name>A0A7J2U3P1_9CREN</name>
<dbReference type="AlphaFoldDB" id="A0A7J2U3P1"/>
<evidence type="ECO:0000313" key="1">
    <source>
        <dbReference type="EMBL" id="HEM66792.1"/>
    </source>
</evidence>
<reference evidence="1" key="1">
    <citation type="journal article" date="2020" name="mSystems">
        <title>Genome- and Community-Level Interaction Insights into Carbon Utilization and Element Cycling Functions of Hydrothermarchaeota in Hydrothermal Sediment.</title>
        <authorList>
            <person name="Zhou Z."/>
            <person name="Liu Y."/>
            <person name="Xu W."/>
            <person name="Pan J."/>
            <person name="Luo Z.H."/>
            <person name="Li M."/>
        </authorList>
    </citation>
    <scope>NUCLEOTIDE SEQUENCE [LARGE SCALE GENOMIC DNA]</scope>
    <source>
        <strain evidence="1">SpSt-125</strain>
    </source>
</reference>
<organism evidence="1">
    <name type="scientific">Ignisphaera aggregans</name>
    <dbReference type="NCBI Taxonomy" id="334771"/>
    <lineage>
        <taxon>Archaea</taxon>
        <taxon>Thermoproteota</taxon>
        <taxon>Thermoprotei</taxon>
        <taxon>Desulfurococcales</taxon>
        <taxon>Desulfurococcaceae</taxon>
        <taxon>Ignisphaera</taxon>
    </lineage>
</organism>
<gene>
    <name evidence="1" type="ORF">ENO26_04385</name>
</gene>
<comment type="caution">
    <text evidence="1">The sequence shown here is derived from an EMBL/GenBank/DDBJ whole genome shotgun (WGS) entry which is preliminary data.</text>
</comment>
<protein>
    <submittedName>
        <fullName evidence="1">Uncharacterized protein</fullName>
    </submittedName>
</protein>
<dbReference type="EMBL" id="DSEU01000030">
    <property type="protein sequence ID" value="HEM66792.1"/>
    <property type="molecule type" value="Genomic_DNA"/>
</dbReference>